<sequence>MRRTNLLVRVILILAVVFSLILSFLIWTNNQRYERRTDTEAGTTTDSITSANQQNLSQVYLPTAVVNVDNKKNQTLVYNHKENLALEVRQVVQKWTFHSFRRSAVSYHELMNQSGTVQMIYADQMSLKLFGSVVKQERLKDVVNDIAFTRIIFSTSNNLDHVYFLDDISQKVWQSRISETRIATIRHLVTKADMNLAVSQEQLGERPQVFFKNEVTLRPYSYLINRRNENTYISALMSNDKNTNVESRESGGQTTYYGGSYHNQLTVDHRSDQLTFSNNSQTDVPNNLKSLLENSFTALTDIGNPLTDIRYYSVDQTNNMVAFRSFVEGFPIFQQSDFGSVKVKFSNTGSQTAFSSRILQVPVPAKANQVTLPATETVMNKLVAANYSRKSIQNLVIGYRWVTDTTDADIVDLMPTYYVKINNRWRDYQDWLQDQTGTEAQ</sequence>
<accession>A0ABW4BQ60</accession>
<keyword evidence="1" id="KW-0812">Transmembrane</keyword>
<dbReference type="Proteomes" id="UP001597191">
    <property type="component" value="Unassembled WGS sequence"/>
</dbReference>
<evidence type="ECO:0000259" key="2">
    <source>
        <dbReference type="Pfam" id="PF07435"/>
    </source>
</evidence>
<feature type="transmembrane region" description="Helical" evidence="1">
    <location>
        <begin position="6"/>
        <end position="27"/>
    </location>
</feature>
<gene>
    <name evidence="3" type="ORF">ACFQ4R_10125</name>
</gene>
<evidence type="ECO:0000313" key="4">
    <source>
        <dbReference type="Proteomes" id="UP001597191"/>
    </source>
</evidence>
<keyword evidence="4" id="KW-1185">Reference proteome</keyword>
<evidence type="ECO:0000313" key="3">
    <source>
        <dbReference type="EMBL" id="MFD1411936.1"/>
    </source>
</evidence>
<comment type="caution">
    <text evidence="3">The sequence shown here is derived from an EMBL/GenBank/DDBJ whole genome shotgun (WGS) entry which is preliminary data.</text>
</comment>
<dbReference type="InterPro" id="IPR009996">
    <property type="entry name" value="YycH"/>
</dbReference>
<dbReference type="Pfam" id="PF07435">
    <property type="entry name" value="YycH"/>
    <property type="match status" value="1"/>
</dbReference>
<proteinExistence type="predicted"/>
<name>A0ABW4BQ60_9LACO</name>
<dbReference type="EMBL" id="JBHTOH010000090">
    <property type="protein sequence ID" value="MFD1411936.1"/>
    <property type="molecule type" value="Genomic_DNA"/>
</dbReference>
<keyword evidence="1" id="KW-0472">Membrane</keyword>
<dbReference type="RefSeq" id="WP_164509219.1">
    <property type="nucleotide sequence ID" value="NZ_JBHTOH010000090.1"/>
</dbReference>
<reference evidence="4" key="1">
    <citation type="journal article" date="2019" name="Int. J. Syst. Evol. Microbiol.">
        <title>The Global Catalogue of Microorganisms (GCM) 10K type strain sequencing project: providing services to taxonomists for standard genome sequencing and annotation.</title>
        <authorList>
            <consortium name="The Broad Institute Genomics Platform"/>
            <consortium name="The Broad Institute Genome Sequencing Center for Infectious Disease"/>
            <person name="Wu L."/>
            <person name="Ma J."/>
        </authorList>
    </citation>
    <scope>NUCLEOTIDE SEQUENCE [LARGE SCALE GENOMIC DNA]</scope>
    <source>
        <strain evidence="4">CCM 8937</strain>
    </source>
</reference>
<dbReference type="Gene3D" id="3.10.450.310">
    <property type="match status" value="1"/>
</dbReference>
<keyword evidence="1" id="KW-1133">Transmembrane helix</keyword>
<protein>
    <submittedName>
        <fullName evidence="3">YycH family regulatory protein</fullName>
    </submittedName>
</protein>
<feature type="domain" description="Regulatory protein YycH" evidence="2">
    <location>
        <begin position="10"/>
        <end position="428"/>
    </location>
</feature>
<evidence type="ECO:0000256" key="1">
    <source>
        <dbReference type="SAM" id="Phobius"/>
    </source>
</evidence>
<dbReference type="CDD" id="cd15787">
    <property type="entry name" value="YycH_N"/>
    <property type="match status" value="1"/>
</dbReference>
<organism evidence="3 4">
    <name type="scientific">Lapidilactobacillus gannanensis</name>
    <dbReference type="NCBI Taxonomy" id="2486002"/>
    <lineage>
        <taxon>Bacteria</taxon>
        <taxon>Bacillati</taxon>
        <taxon>Bacillota</taxon>
        <taxon>Bacilli</taxon>
        <taxon>Lactobacillales</taxon>
        <taxon>Lactobacillaceae</taxon>
        <taxon>Lapidilactobacillus</taxon>
    </lineage>
</organism>